<dbReference type="Pfam" id="PF09813">
    <property type="entry name" value="Coa3_cc"/>
    <property type="match status" value="1"/>
</dbReference>
<dbReference type="EMBL" id="ABEU02000009">
    <property type="protein sequence ID" value="PNR48147.1"/>
    <property type="molecule type" value="Genomic_DNA"/>
</dbReference>
<dbReference type="PANTHER" id="PTHR36744:SF2">
    <property type="entry name" value="CYTOCHROME OXIDASE ASSEMBLY PROTEIN"/>
    <property type="match status" value="1"/>
</dbReference>
<feature type="transmembrane region" description="Helical" evidence="1">
    <location>
        <begin position="15"/>
        <end position="35"/>
    </location>
</feature>
<proteinExistence type="predicted"/>
<evidence type="ECO:0000256" key="1">
    <source>
        <dbReference type="SAM" id="Phobius"/>
    </source>
</evidence>
<dbReference type="InterPro" id="IPR018628">
    <property type="entry name" value="Coa3_CC"/>
</dbReference>
<reference evidence="3 5" key="2">
    <citation type="journal article" date="2018" name="Plant J.">
        <title>The Physcomitrella patens chromosome-scale assembly reveals moss genome structure and evolution.</title>
        <authorList>
            <person name="Lang D."/>
            <person name="Ullrich K.K."/>
            <person name="Murat F."/>
            <person name="Fuchs J."/>
            <person name="Jenkins J."/>
            <person name="Haas F.B."/>
            <person name="Piednoel M."/>
            <person name="Gundlach H."/>
            <person name="Van Bel M."/>
            <person name="Meyberg R."/>
            <person name="Vives C."/>
            <person name="Morata J."/>
            <person name="Symeonidi A."/>
            <person name="Hiss M."/>
            <person name="Muchero W."/>
            <person name="Kamisugi Y."/>
            <person name="Saleh O."/>
            <person name="Blanc G."/>
            <person name="Decker E.L."/>
            <person name="van Gessel N."/>
            <person name="Grimwood J."/>
            <person name="Hayes R.D."/>
            <person name="Graham S.W."/>
            <person name="Gunter L.E."/>
            <person name="McDaniel S.F."/>
            <person name="Hoernstein S.N.W."/>
            <person name="Larsson A."/>
            <person name="Li F.W."/>
            <person name="Perroud P.F."/>
            <person name="Phillips J."/>
            <person name="Ranjan P."/>
            <person name="Rokshar D.S."/>
            <person name="Rothfels C.J."/>
            <person name="Schneider L."/>
            <person name="Shu S."/>
            <person name="Stevenson D.W."/>
            <person name="Thummler F."/>
            <person name="Tillich M."/>
            <person name="Villarreal Aguilar J.C."/>
            <person name="Widiez T."/>
            <person name="Wong G.K."/>
            <person name="Wymore A."/>
            <person name="Zhang Y."/>
            <person name="Zimmer A.D."/>
            <person name="Quatrano R.S."/>
            <person name="Mayer K.F.X."/>
            <person name="Goodstein D."/>
            <person name="Casacuberta J.M."/>
            <person name="Vandepoele K."/>
            <person name="Reski R."/>
            <person name="Cuming A.C."/>
            <person name="Tuskan G.A."/>
            <person name="Maumus F."/>
            <person name="Salse J."/>
            <person name="Schmutz J."/>
            <person name="Rensing S.A."/>
        </authorList>
    </citation>
    <scope>NUCLEOTIDE SEQUENCE [LARGE SCALE GENOMIC DNA]</scope>
    <source>
        <strain evidence="4 5">cv. Gransden 2004</strain>
    </source>
</reference>
<dbReference type="FunCoup" id="A0A2K1K2Z9">
    <property type="interactions" value="320"/>
</dbReference>
<feature type="domain" description="Cytochrome c oxidase assembly factor 3 mitochondrial coiled-coil" evidence="2">
    <location>
        <begin position="10"/>
        <end position="39"/>
    </location>
</feature>
<gene>
    <name evidence="3" type="ORF">PHYPA_012622</name>
</gene>
<evidence type="ECO:0000313" key="4">
    <source>
        <dbReference type="EnsemblPlants" id="PAC:32913916.CDS.1"/>
    </source>
</evidence>
<dbReference type="EnsemblPlants" id="Pp3c9_12740V3.1">
    <property type="protein sequence ID" value="PAC:32913916.CDS.1"/>
    <property type="gene ID" value="Pp3c9_12740"/>
</dbReference>
<keyword evidence="5" id="KW-1185">Reference proteome</keyword>
<accession>A0A2K1K2Z9</accession>
<evidence type="ECO:0000313" key="5">
    <source>
        <dbReference type="Proteomes" id="UP000006727"/>
    </source>
</evidence>
<dbReference type="InParanoid" id="A0A2K1K2Z9"/>
<keyword evidence="1" id="KW-0812">Transmembrane</keyword>
<organism evidence="3">
    <name type="scientific">Physcomitrium patens</name>
    <name type="common">Spreading-leaved earth moss</name>
    <name type="synonym">Physcomitrella patens</name>
    <dbReference type="NCBI Taxonomy" id="3218"/>
    <lineage>
        <taxon>Eukaryota</taxon>
        <taxon>Viridiplantae</taxon>
        <taxon>Streptophyta</taxon>
        <taxon>Embryophyta</taxon>
        <taxon>Bryophyta</taxon>
        <taxon>Bryophytina</taxon>
        <taxon>Bryopsida</taxon>
        <taxon>Funariidae</taxon>
        <taxon>Funariales</taxon>
        <taxon>Funariaceae</taxon>
        <taxon>Physcomitrium</taxon>
    </lineage>
</organism>
<keyword evidence="1" id="KW-1133">Transmembrane helix</keyword>
<dbReference type="Gramene" id="Pp3c9_12740V3.2">
    <property type="protein sequence ID" value="PAC:32913917.CDS.1"/>
    <property type="gene ID" value="Pp3c9_12740"/>
</dbReference>
<dbReference type="Proteomes" id="UP000006727">
    <property type="component" value="Chromosome 9"/>
</dbReference>
<sequence>MASAGKILGMDKLRVQNLVVAGGLTSFVGAVYFYTMKAVGGGDELQEAVQVLEQQKGEKAGVSAPSAAS</sequence>
<dbReference type="PaxDb" id="3218-PP1S29_166V6.1"/>
<reference evidence="3 5" key="1">
    <citation type="journal article" date="2008" name="Science">
        <title>The Physcomitrella genome reveals evolutionary insights into the conquest of land by plants.</title>
        <authorList>
            <person name="Rensing S."/>
            <person name="Lang D."/>
            <person name="Zimmer A."/>
            <person name="Terry A."/>
            <person name="Salamov A."/>
            <person name="Shapiro H."/>
            <person name="Nishiyama T."/>
            <person name="Perroud P.-F."/>
            <person name="Lindquist E."/>
            <person name="Kamisugi Y."/>
            <person name="Tanahashi T."/>
            <person name="Sakakibara K."/>
            <person name="Fujita T."/>
            <person name="Oishi K."/>
            <person name="Shin-I T."/>
            <person name="Kuroki Y."/>
            <person name="Toyoda A."/>
            <person name="Suzuki Y."/>
            <person name="Hashimoto A."/>
            <person name="Yamaguchi K."/>
            <person name="Sugano A."/>
            <person name="Kohara Y."/>
            <person name="Fujiyama A."/>
            <person name="Anterola A."/>
            <person name="Aoki S."/>
            <person name="Ashton N."/>
            <person name="Barbazuk W.B."/>
            <person name="Barker E."/>
            <person name="Bennetzen J."/>
            <person name="Bezanilla M."/>
            <person name="Blankenship R."/>
            <person name="Cho S.H."/>
            <person name="Dutcher S."/>
            <person name="Estelle M."/>
            <person name="Fawcett J.A."/>
            <person name="Gundlach H."/>
            <person name="Hanada K."/>
            <person name="Heyl A."/>
            <person name="Hicks K.A."/>
            <person name="Hugh J."/>
            <person name="Lohr M."/>
            <person name="Mayer K."/>
            <person name="Melkozernov A."/>
            <person name="Murata T."/>
            <person name="Nelson D."/>
            <person name="Pils B."/>
            <person name="Prigge M."/>
            <person name="Reiss B."/>
            <person name="Renner T."/>
            <person name="Rombauts S."/>
            <person name="Rushton P."/>
            <person name="Sanderfoot A."/>
            <person name="Schween G."/>
            <person name="Shiu S.-H."/>
            <person name="Stueber K."/>
            <person name="Theodoulou F.L."/>
            <person name="Tu H."/>
            <person name="Van de Peer Y."/>
            <person name="Verrier P.J."/>
            <person name="Waters E."/>
            <person name="Wood A."/>
            <person name="Yang L."/>
            <person name="Cove D."/>
            <person name="Cuming A."/>
            <person name="Hasebe M."/>
            <person name="Lucas S."/>
            <person name="Mishler D.B."/>
            <person name="Reski R."/>
            <person name="Grigoriev I."/>
            <person name="Quatrano R.S."/>
            <person name="Boore J.L."/>
        </authorList>
    </citation>
    <scope>NUCLEOTIDE SEQUENCE [LARGE SCALE GENOMIC DNA]</scope>
    <source>
        <strain evidence="4 5">cv. Gransden 2004</strain>
    </source>
</reference>
<dbReference type="OMA" id="GAVYFYT"/>
<protein>
    <recommendedName>
        <fullName evidence="2">Cytochrome c oxidase assembly factor 3 mitochondrial coiled-coil domain-containing protein</fullName>
    </recommendedName>
</protein>
<keyword evidence="1" id="KW-0472">Membrane</keyword>
<reference evidence="4" key="3">
    <citation type="submission" date="2020-12" db="UniProtKB">
        <authorList>
            <consortium name="EnsemblPlants"/>
        </authorList>
    </citation>
    <scope>IDENTIFICATION</scope>
</reference>
<dbReference type="PANTHER" id="PTHR36744">
    <property type="entry name" value="CYTOCHROME OXIDASE ASSEMBLY PROTEIN"/>
    <property type="match status" value="1"/>
</dbReference>
<name>A0A2K1K2Z9_PHYPA</name>
<dbReference type="Gramene" id="Pp3c9_12740V3.1">
    <property type="protein sequence ID" value="PAC:32913916.CDS.1"/>
    <property type="gene ID" value="Pp3c9_12740"/>
</dbReference>
<dbReference type="EnsemblPlants" id="Pp3c9_12740V3.2">
    <property type="protein sequence ID" value="PAC:32913917.CDS.1"/>
    <property type="gene ID" value="Pp3c9_12740"/>
</dbReference>
<evidence type="ECO:0000313" key="3">
    <source>
        <dbReference type="EMBL" id="PNR48147.1"/>
    </source>
</evidence>
<evidence type="ECO:0000259" key="2">
    <source>
        <dbReference type="Pfam" id="PF09813"/>
    </source>
</evidence>
<dbReference type="AlphaFoldDB" id="A0A2K1K2Z9"/>